<gene>
    <name evidence="6" type="ORF">C2G38_262322</name>
</gene>
<comment type="caution">
    <text evidence="6">The sequence shown here is derived from an EMBL/GenBank/DDBJ whole genome shotgun (WGS) entry which is preliminary data.</text>
</comment>
<feature type="transmembrane region" description="Helical" evidence="5">
    <location>
        <begin position="21"/>
        <end position="42"/>
    </location>
</feature>
<keyword evidence="2 5" id="KW-0812">Transmembrane</keyword>
<dbReference type="EMBL" id="QKWP01001361">
    <property type="protein sequence ID" value="RIB09550.1"/>
    <property type="molecule type" value="Genomic_DNA"/>
</dbReference>
<protein>
    <recommendedName>
        <fullName evidence="8">Amino acid permease/ SLC12A domain-containing protein</fullName>
    </recommendedName>
</protein>
<evidence type="ECO:0000256" key="1">
    <source>
        <dbReference type="ARBA" id="ARBA00004141"/>
    </source>
</evidence>
<sequence>MLTMNFFLALNYNLNPRYSQFSAICSVIIAFSLYVLVNIAYITVVNPDDFVRIDDASQIGAMSFGNTLIGETGKKLISILIVISSCGAASAMIFSGSEIIAYATRHDYIACPFSKRFYPYTLLYYVTVSLHFA</sequence>
<evidence type="ECO:0000313" key="6">
    <source>
        <dbReference type="EMBL" id="RIB09550.1"/>
    </source>
</evidence>
<dbReference type="Gene3D" id="1.20.1740.10">
    <property type="entry name" value="Amino acid/polyamine transporter I"/>
    <property type="match status" value="1"/>
</dbReference>
<evidence type="ECO:0000256" key="2">
    <source>
        <dbReference type="ARBA" id="ARBA00022692"/>
    </source>
</evidence>
<dbReference type="InterPro" id="IPR002293">
    <property type="entry name" value="AA/rel_permease1"/>
</dbReference>
<proteinExistence type="predicted"/>
<reference evidence="6 7" key="1">
    <citation type="submission" date="2018-06" db="EMBL/GenBank/DDBJ databases">
        <title>Comparative genomics reveals the genomic features of Rhizophagus irregularis, R. cerebriforme, R. diaphanum and Gigaspora rosea, and their symbiotic lifestyle signature.</title>
        <authorList>
            <person name="Morin E."/>
            <person name="San Clemente H."/>
            <person name="Chen E.C.H."/>
            <person name="De La Providencia I."/>
            <person name="Hainaut M."/>
            <person name="Kuo A."/>
            <person name="Kohler A."/>
            <person name="Murat C."/>
            <person name="Tang N."/>
            <person name="Roy S."/>
            <person name="Loubradou J."/>
            <person name="Henrissat B."/>
            <person name="Grigoriev I.V."/>
            <person name="Corradi N."/>
            <person name="Roux C."/>
            <person name="Martin F.M."/>
        </authorList>
    </citation>
    <scope>NUCLEOTIDE SEQUENCE [LARGE SCALE GENOMIC DNA]</scope>
    <source>
        <strain evidence="6 7">DAOM 194757</strain>
    </source>
</reference>
<dbReference type="AlphaFoldDB" id="A0A397UH87"/>
<organism evidence="6 7">
    <name type="scientific">Gigaspora rosea</name>
    <dbReference type="NCBI Taxonomy" id="44941"/>
    <lineage>
        <taxon>Eukaryota</taxon>
        <taxon>Fungi</taxon>
        <taxon>Fungi incertae sedis</taxon>
        <taxon>Mucoromycota</taxon>
        <taxon>Glomeromycotina</taxon>
        <taxon>Glomeromycetes</taxon>
        <taxon>Diversisporales</taxon>
        <taxon>Gigasporaceae</taxon>
        <taxon>Gigaspora</taxon>
    </lineage>
</organism>
<dbReference type="PANTHER" id="PTHR11785:SF512">
    <property type="entry name" value="SOBREMESA, ISOFORM B"/>
    <property type="match status" value="1"/>
</dbReference>
<accession>A0A397UH87</accession>
<evidence type="ECO:0008006" key="8">
    <source>
        <dbReference type="Google" id="ProtNLM"/>
    </source>
</evidence>
<dbReference type="InterPro" id="IPR050598">
    <property type="entry name" value="AminoAcid_Transporter"/>
</dbReference>
<comment type="subcellular location">
    <subcellularLocation>
        <location evidence="1">Membrane</location>
        <topology evidence="1">Multi-pass membrane protein</topology>
    </subcellularLocation>
</comment>
<evidence type="ECO:0000256" key="5">
    <source>
        <dbReference type="SAM" id="Phobius"/>
    </source>
</evidence>
<keyword evidence="4 5" id="KW-0472">Membrane</keyword>
<evidence type="ECO:0000313" key="7">
    <source>
        <dbReference type="Proteomes" id="UP000266673"/>
    </source>
</evidence>
<evidence type="ECO:0000256" key="3">
    <source>
        <dbReference type="ARBA" id="ARBA00022989"/>
    </source>
</evidence>
<feature type="transmembrane region" description="Helical" evidence="5">
    <location>
        <begin position="76"/>
        <end position="95"/>
    </location>
</feature>
<dbReference type="Proteomes" id="UP000266673">
    <property type="component" value="Unassembled WGS sequence"/>
</dbReference>
<dbReference type="GO" id="GO:0015179">
    <property type="term" value="F:L-amino acid transmembrane transporter activity"/>
    <property type="evidence" value="ECO:0007669"/>
    <property type="project" value="TreeGrafter"/>
</dbReference>
<keyword evidence="3 5" id="KW-1133">Transmembrane helix</keyword>
<dbReference type="OrthoDB" id="10499562at2759"/>
<dbReference type="Pfam" id="PF13520">
    <property type="entry name" value="AA_permease_2"/>
    <property type="match status" value="1"/>
</dbReference>
<name>A0A397UH87_9GLOM</name>
<keyword evidence="7" id="KW-1185">Reference proteome</keyword>
<dbReference type="GO" id="GO:0016020">
    <property type="term" value="C:membrane"/>
    <property type="evidence" value="ECO:0007669"/>
    <property type="project" value="UniProtKB-SubCell"/>
</dbReference>
<dbReference type="PANTHER" id="PTHR11785">
    <property type="entry name" value="AMINO ACID TRANSPORTER"/>
    <property type="match status" value="1"/>
</dbReference>
<evidence type="ECO:0000256" key="4">
    <source>
        <dbReference type="ARBA" id="ARBA00023136"/>
    </source>
</evidence>